<sequence>FLGGGVPQSGCWTGYPRECRGPALPSFHDRRAIPTGVFLPLPAESGVLGPSDLDTDAGGTRPKLLSHPLGLTRLAILVFMSSPNCNETVRDAITSVDVVTNILAKCIPPATPSSQAWLASLALVHPSWLKPACLALRQHPIISSIPQLFSFQDSCRVQLRQLGSIPQDQHSRRYARTNVPSASAVRTLLIHFGPFNPPDNPWSISQIQAQLEMMQRQLQFSKELYLDPGFFSSLSHLNTLQLSMIKISTSNFAFLLSSLASSLTELGLHDILFVGAEKQTAIYEAIFDLPYLRSLCLTGWLAGLQGIIPMLMHRSNMPYSDHPLQTLALSDGCITSTTHPIVKPRDLINCWETWRQSGLKNMNEDPQLSVSTGCKKTRYPNPLKIRRYKFNSVGSPHWTSEEFLEVVALLTIPSEYIGCLGTAGCIIPGSLGERLSVEAVQLLQCWCCTHFAEGLWAGGVEVRATFQPVS</sequence>
<feature type="non-terminal residue" evidence="1">
    <location>
        <position position="1"/>
    </location>
</feature>
<dbReference type="VEuPathDB" id="FungiDB:VP01_2517g1"/>
<accession>A0A0L6V5N1</accession>
<dbReference type="OrthoDB" id="2499762at2759"/>
<dbReference type="AlphaFoldDB" id="A0A0L6V5N1"/>
<comment type="caution">
    <text evidence="1">The sequence shown here is derived from an EMBL/GenBank/DDBJ whole genome shotgun (WGS) entry which is preliminary data.</text>
</comment>
<proteinExistence type="predicted"/>
<protein>
    <submittedName>
        <fullName evidence="1">Uncharacterized protein</fullName>
    </submittedName>
</protein>
<evidence type="ECO:0000313" key="1">
    <source>
        <dbReference type="EMBL" id="KNZ56024.1"/>
    </source>
</evidence>
<reference evidence="1 2" key="1">
    <citation type="submission" date="2015-08" db="EMBL/GenBank/DDBJ databases">
        <title>Next Generation Sequencing and Analysis of the Genome of Puccinia sorghi L Schw, the Causal Agent of Maize Common Rust.</title>
        <authorList>
            <person name="Rochi L."/>
            <person name="Burguener G."/>
            <person name="Darino M."/>
            <person name="Turjanski A."/>
            <person name="Kreff E."/>
            <person name="Dieguez M.J."/>
            <person name="Sacco F."/>
        </authorList>
    </citation>
    <scope>NUCLEOTIDE SEQUENCE [LARGE SCALE GENOMIC DNA]</scope>
    <source>
        <strain evidence="1 2">RO10H11247</strain>
    </source>
</reference>
<keyword evidence="2" id="KW-1185">Reference proteome</keyword>
<dbReference type="SUPFAM" id="SSF52047">
    <property type="entry name" value="RNI-like"/>
    <property type="match status" value="1"/>
</dbReference>
<organism evidence="1 2">
    <name type="scientific">Puccinia sorghi</name>
    <dbReference type="NCBI Taxonomy" id="27349"/>
    <lineage>
        <taxon>Eukaryota</taxon>
        <taxon>Fungi</taxon>
        <taxon>Dikarya</taxon>
        <taxon>Basidiomycota</taxon>
        <taxon>Pucciniomycotina</taxon>
        <taxon>Pucciniomycetes</taxon>
        <taxon>Pucciniales</taxon>
        <taxon>Pucciniaceae</taxon>
        <taxon>Puccinia</taxon>
    </lineage>
</organism>
<dbReference type="Gene3D" id="3.80.10.10">
    <property type="entry name" value="Ribonuclease Inhibitor"/>
    <property type="match status" value="1"/>
</dbReference>
<dbReference type="Proteomes" id="UP000037035">
    <property type="component" value="Unassembled WGS sequence"/>
</dbReference>
<name>A0A0L6V5N1_9BASI</name>
<gene>
    <name evidence="1" type="ORF">VP01_2517g1</name>
</gene>
<dbReference type="EMBL" id="LAVV01007411">
    <property type="protein sequence ID" value="KNZ56024.1"/>
    <property type="molecule type" value="Genomic_DNA"/>
</dbReference>
<dbReference type="InterPro" id="IPR032675">
    <property type="entry name" value="LRR_dom_sf"/>
</dbReference>
<evidence type="ECO:0000313" key="2">
    <source>
        <dbReference type="Proteomes" id="UP000037035"/>
    </source>
</evidence>